<dbReference type="InterPro" id="IPR039426">
    <property type="entry name" value="TonB-dep_rcpt-like"/>
</dbReference>
<feature type="domain" description="Secretin/TonB short N-terminal" evidence="8">
    <location>
        <begin position="51"/>
        <end position="100"/>
    </location>
</feature>
<evidence type="ECO:0000256" key="2">
    <source>
        <dbReference type="ARBA" id="ARBA00022448"/>
    </source>
</evidence>
<keyword evidence="6 7" id="KW-0998">Cell outer membrane</keyword>
<dbReference type="InterPro" id="IPR036942">
    <property type="entry name" value="Beta-barrel_TonB_sf"/>
</dbReference>
<evidence type="ECO:0000313" key="10">
    <source>
        <dbReference type="Proteomes" id="UP000646484"/>
    </source>
</evidence>
<dbReference type="PROSITE" id="PS52016">
    <property type="entry name" value="TONB_DEPENDENT_REC_3"/>
    <property type="match status" value="1"/>
</dbReference>
<protein>
    <submittedName>
        <fullName evidence="9">SusC/RagA family TonB-linked outer membrane protein</fullName>
    </submittedName>
</protein>
<sequence>MMRFTILFILLSVLQIRAEVKSQETLFNLKMDDVSLIEVLKAVESQGNYTCLYSYSEVADVLHLSIDVKNASVQDVLKQVLKGTNLQFKIVDQTIVIQNVKSKSTKTEQKKIKGRVLDKERLPLPGVTVLIKGTLVGCATDTAGRFTLVLPENKDLTLEFRFVGMEPKEVKLKDITDQNILEGKTDLLVVLMEQAESLDDVVVTGYANVRKESYTGTAVRIEGKDILKVGNRNVISALQVFDPSFRIMENNLMGSDPNTIPEFYIRGQSGVGIRELDVSDVSEAKLKNNPNLPIFILDGFDVSAEKIYDMDPTRIHSITILKDAAATAIYGSRASNGVIVVETKAPKAGKLNVSYNLVGSITTPDLSSYDYFNAKEKLDAEVAAGYYEVNDQQSLREVYAHYIDKMNAINKGVDTYWLSQPLRTGFNHKHSLYVDGGNDAVRYGIELRYDNENGVMKKSYRNRVGAGFYIDYRLKNMQIRNHVSYDRVNAKNSPFGSFADFVKQLPYNEMKDETGHYLPTLTMYGSGNPPVNPMFEGKETKNFDKNYYEEFTNNFMLDWYITDAFRLKAQLALTKRVEGSKTFIDPKSGTFANVRDDLGELKGSLAVSDGKDFHWTTNLLLMYNQTFGNHYLTGTLGLNTTETTYYSTSSAYKGFPSGSLNSIMYAQQQDGKTQETDNHTRLFGAFLTMNYSYKDIYLCDVSCRLDGSSEFGADKKWAPFWSAGVGLNVHRYKFLNDNEWISQLKLTASFGQTGKVNFQPYAAKDIYEIYDKNWYITGMGVQLMALGNTTLGWEVKNATNVGAEITLKEGLLYLKTTYYHEKTTDMITEIDIPSSFGFNKYFDNLGEIKNTGFEFQLRSDILNKKDMLFSVFANLSHNKNEILKISNSLSNYNDKVNEHYEGYNQWNSSDEKYAKPFMKYEEGGSLTSIFGMKSLGIDPSSGQEVFERKDGTITYDWEANEQQIIGNTEPDAKGSFGFNFMWKSLSVYASFMYEFGGERYNDTYPTHIESVDLWRHNADKRVYSDRWMHIGDRTPLKNIADRSAVSRPTSRFVQKYNTLDFNSLSVSWSFEGNWIKKLKINTLKLQFNTTGLAHFSTVKQERGTSYPYARVYDLTLNVSF</sequence>
<comment type="caution">
    <text evidence="9">The sequence shown here is derived from an EMBL/GenBank/DDBJ whole genome shotgun (WGS) entry which is preliminary data.</text>
</comment>
<dbReference type="Pfam" id="PF07715">
    <property type="entry name" value="Plug"/>
    <property type="match status" value="1"/>
</dbReference>
<keyword evidence="4 7" id="KW-0812">Transmembrane</keyword>
<dbReference type="Pfam" id="PF07660">
    <property type="entry name" value="STN"/>
    <property type="match status" value="1"/>
</dbReference>
<dbReference type="NCBIfam" id="TIGR04056">
    <property type="entry name" value="OMP_RagA_SusC"/>
    <property type="match status" value="1"/>
</dbReference>
<accession>A0ABR7D4H7</accession>
<keyword evidence="2 7" id="KW-0813">Transport</keyword>
<dbReference type="InterPro" id="IPR012910">
    <property type="entry name" value="Plug_dom"/>
</dbReference>
<evidence type="ECO:0000259" key="8">
    <source>
        <dbReference type="SMART" id="SM00965"/>
    </source>
</evidence>
<dbReference type="EMBL" id="JACOOH010000008">
    <property type="protein sequence ID" value="MBC5622862.1"/>
    <property type="molecule type" value="Genomic_DNA"/>
</dbReference>
<reference evidence="9 10" key="1">
    <citation type="submission" date="2020-08" db="EMBL/GenBank/DDBJ databases">
        <title>Genome public.</title>
        <authorList>
            <person name="Liu C."/>
            <person name="Sun Q."/>
        </authorList>
    </citation>
    <scope>NUCLEOTIDE SEQUENCE [LARGE SCALE GENOMIC DNA]</scope>
    <source>
        <strain evidence="9 10">NSJ-56</strain>
    </source>
</reference>
<dbReference type="Gene3D" id="2.170.130.10">
    <property type="entry name" value="TonB-dependent receptor, plug domain"/>
    <property type="match status" value="1"/>
</dbReference>
<evidence type="ECO:0000256" key="1">
    <source>
        <dbReference type="ARBA" id="ARBA00004571"/>
    </source>
</evidence>
<dbReference type="Gene3D" id="2.60.40.1120">
    <property type="entry name" value="Carboxypeptidase-like, regulatory domain"/>
    <property type="match status" value="1"/>
</dbReference>
<evidence type="ECO:0000256" key="3">
    <source>
        <dbReference type="ARBA" id="ARBA00022452"/>
    </source>
</evidence>
<dbReference type="SMART" id="SM00965">
    <property type="entry name" value="STN"/>
    <property type="match status" value="1"/>
</dbReference>
<dbReference type="InterPro" id="IPR037066">
    <property type="entry name" value="Plug_dom_sf"/>
</dbReference>
<evidence type="ECO:0000256" key="6">
    <source>
        <dbReference type="ARBA" id="ARBA00023237"/>
    </source>
</evidence>
<dbReference type="RefSeq" id="WP_186977723.1">
    <property type="nucleotide sequence ID" value="NZ_JACOOH010000008.1"/>
</dbReference>
<dbReference type="NCBIfam" id="TIGR04057">
    <property type="entry name" value="SusC_RagA_signa"/>
    <property type="match status" value="1"/>
</dbReference>
<organism evidence="9 10">
    <name type="scientific">Butyricimonas hominis</name>
    <dbReference type="NCBI Taxonomy" id="2763032"/>
    <lineage>
        <taxon>Bacteria</taxon>
        <taxon>Pseudomonadati</taxon>
        <taxon>Bacteroidota</taxon>
        <taxon>Bacteroidia</taxon>
        <taxon>Bacteroidales</taxon>
        <taxon>Odoribacteraceae</taxon>
        <taxon>Butyricimonas</taxon>
    </lineage>
</organism>
<dbReference type="SUPFAM" id="SSF56935">
    <property type="entry name" value="Porins"/>
    <property type="match status" value="1"/>
</dbReference>
<gene>
    <name evidence="9" type="ORF">H8S64_17360</name>
</gene>
<dbReference type="InterPro" id="IPR023996">
    <property type="entry name" value="TonB-dep_OMP_SusC/RagA"/>
</dbReference>
<proteinExistence type="inferred from homology"/>
<evidence type="ECO:0000256" key="7">
    <source>
        <dbReference type="PROSITE-ProRule" id="PRU01360"/>
    </source>
</evidence>
<dbReference type="Pfam" id="PF13715">
    <property type="entry name" value="CarbopepD_reg_2"/>
    <property type="match status" value="1"/>
</dbReference>
<dbReference type="InterPro" id="IPR008969">
    <property type="entry name" value="CarboxyPept-like_regulatory"/>
</dbReference>
<comment type="similarity">
    <text evidence="7">Belongs to the TonB-dependent receptor family.</text>
</comment>
<dbReference type="InterPro" id="IPR023997">
    <property type="entry name" value="TonB-dep_OMP_SusC/RagA_CS"/>
</dbReference>
<keyword evidence="10" id="KW-1185">Reference proteome</keyword>
<name>A0ABR7D4H7_9BACT</name>
<comment type="subcellular location">
    <subcellularLocation>
        <location evidence="1 7">Cell outer membrane</location>
        <topology evidence="1 7">Multi-pass membrane protein</topology>
    </subcellularLocation>
</comment>
<dbReference type="Proteomes" id="UP000646484">
    <property type="component" value="Unassembled WGS sequence"/>
</dbReference>
<dbReference type="InterPro" id="IPR011662">
    <property type="entry name" value="Secretin/TonB_short_N"/>
</dbReference>
<evidence type="ECO:0000313" key="9">
    <source>
        <dbReference type="EMBL" id="MBC5622862.1"/>
    </source>
</evidence>
<evidence type="ECO:0000256" key="4">
    <source>
        <dbReference type="ARBA" id="ARBA00022692"/>
    </source>
</evidence>
<dbReference type="Gene3D" id="2.40.170.20">
    <property type="entry name" value="TonB-dependent receptor, beta-barrel domain"/>
    <property type="match status" value="1"/>
</dbReference>
<evidence type="ECO:0000256" key="5">
    <source>
        <dbReference type="ARBA" id="ARBA00023136"/>
    </source>
</evidence>
<keyword evidence="3 7" id="KW-1134">Transmembrane beta strand</keyword>
<keyword evidence="5 7" id="KW-0472">Membrane</keyword>
<dbReference type="SUPFAM" id="SSF49464">
    <property type="entry name" value="Carboxypeptidase regulatory domain-like"/>
    <property type="match status" value="1"/>
</dbReference>